<evidence type="ECO:0000256" key="4">
    <source>
        <dbReference type="ARBA" id="ARBA00013673"/>
    </source>
</evidence>
<dbReference type="GO" id="GO:0070042">
    <property type="term" value="F:rRNA (uridine-N3-)-methyltransferase activity"/>
    <property type="evidence" value="ECO:0007669"/>
    <property type="project" value="TreeGrafter"/>
</dbReference>
<keyword evidence="8 12" id="KW-0808">Transferase</keyword>
<proteinExistence type="inferred from homology"/>
<dbReference type="PANTHER" id="PTHR30027">
    <property type="entry name" value="RIBOSOMAL RNA SMALL SUBUNIT METHYLTRANSFERASE E"/>
    <property type="match status" value="1"/>
</dbReference>
<organism evidence="14 15">
    <name type="scientific">Ktedonosporobacter rubrisoli</name>
    <dbReference type="NCBI Taxonomy" id="2509675"/>
    <lineage>
        <taxon>Bacteria</taxon>
        <taxon>Bacillati</taxon>
        <taxon>Chloroflexota</taxon>
        <taxon>Ktedonobacteria</taxon>
        <taxon>Ktedonobacterales</taxon>
        <taxon>Ktedonosporobacteraceae</taxon>
        <taxon>Ktedonosporobacter</taxon>
    </lineage>
</organism>
<dbReference type="Proteomes" id="UP000290365">
    <property type="component" value="Chromosome"/>
</dbReference>
<dbReference type="EC" id="2.1.1.193" evidence="3 12"/>
<evidence type="ECO:0000256" key="6">
    <source>
        <dbReference type="ARBA" id="ARBA00022552"/>
    </source>
</evidence>
<sequence>MHRFFVTPEILRGATSDSAIELPDKLAHQVRDVLRVALDEQLVLLDNSGKEALCAVSRSSRAGVEVRLLEWREGKREPVTHVILCQGLLKSARFEWILEKGTELGVSTFAPILCRRSTAGLEEAGSSKLQRWQRIIQEAAEQCGRSRLPELAPILPFGQALKNIPDEAIALIPWEEEHGQSLRIVLQDVSAAASLTPAQVPTVVLFIGPEGGLTAEEIAQARQACVTPVTLGARILRAETAALTAVANVMYALEA</sequence>
<comment type="similarity">
    <text evidence="2 12">Belongs to the RNA methyltransferase RsmE family.</text>
</comment>
<accession>A0A4P6K1L8</accession>
<dbReference type="CDD" id="cd18084">
    <property type="entry name" value="RsmE-like"/>
    <property type="match status" value="1"/>
</dbReference>
<keyword evidence="15" id="KW-1185">Reference proteome</keyword>
<dbReference type="PANTHER" id="PTHR30027:SF3">
    <property type="entry name" value="16S RRNA (URACIL(1498)-N(3))-METHYLTRANSFERASE"/>
    <property type="match status" value="1"/>
</dbReference>
<evidence type="ECO:0000256" key="5">
    <source>
        <dbReference type="ARBA" id="ARBA00022490"/>
    </source>
</evidence>
<dbReference type="AlphaFoldDB" id="A0A4P6K1L8"/>
<feature type="domain" description="Ribosomal RNA small subunit methyltransferase E methyltransferase" evidence="13">
    <location>
        <begin position="77"/>
        <end position="249"/>
    </location>
</feature>
<dbReference type="RefSeq" id="WP_129892427.1">
    <property type="nucleotide sequence ID" value="NZ_CP035758.1"/>
</dbReference>
<evidence type="ECO:0000256" key="10">
    <source>
        <dbReference type="ARBA" id="ARBA00025699"/>
    </source>
</evidence>
<gene>
    <name evidence="14" type="ORF">EPA93_37490</name>
</gene>
<name>A0A4P6K1L8_KTERU</name>
<evidence type="ECO:0000256" key="11">
    <source>
        <dbReference type="ARBA" id="ARBA00047944"/>
    </source>
</evidence>
<evidence type="ECO:0000313" key="14">
    <source>
        <dbReference type="EMBL" id="QBD81366.1"/>
    </source>
</evidence>
<comment type="catalytic activity">
    <reaction evidence="11 12">
        <text>uridine(1498) in 16S rRNA + S-adenosyl-L-methionine = N(3)-methyluridine(1498) in 16S rRNA + S-adenosyl-L-homocysteine + H(+)</text>
        <dbReference type="Rhea" id="RHEA:42920"/>
        <dbReference type="Rhea" id="RHEA-COMP:10283"/>
        <dbReference type="Rhea" id="RHEA-COMP:10284"/>
        <dbReference type="ChEBI" id="CHEBI:15378"/>
        <dbReference type="ChEBI" id="CHEBI:57856"/>
        <dbReference type="ChEBI" id="CHEBI:59789"/>
        <dbReference type="ChEBI" id="CHEBI:65315"/>
        <dbReference type="ChEBI" id="CHEBI:74502"/>
        <dbReference type="EC" id="2.1.1.193"/>
    </reaction>
</comment>
<dbReference type="InterPro" id="IPR015947">
    <property type="entry name" value="PUA-like_sf"/>
</dbReference>
<evidence type="ECO:0000256" key="2">
    <source>
        <dbReference type="ARBA" id="ARBA00005528"/>
    </source>
</evidence>
<keyword evidence="5 12" id="KW-0963">Cytoplasm</keyword>
<dbReference type="PIRSF" id="PIRSF015601">
    <property type="entry name" value="MTase_slr0722"/>
    <property type="match status" value="1"/>
</dbReference>
<protein>
    <recommendedName>
        <fullName evidence="4 12">Ribosomal RNA small subunit methyltransferase E</fullName>
        <ecNumber evidence="3 12">2.1.1.193</ecNumber>
    </recommendedName>
</protein>
<reference evidence="14 15" key="1">
    <citation type="submission" date="2019-01" db="EMBL/GenBank/DDBJ databases">
        <title>Ktedonosporobacter rubrisoli SCAWS-G2.</title>
        <authorList>
            <person name="Huang Y."/>
            <person name="Yan B."/>
        </authorList>
    </citation>
    <scope>NUCLEOTIDE SEQUENCE [LARGE SCALE GENOMIC DNA]</scope>
    <source>
        <strain evidence="14 15">SCAWS-G2</strain>
    </source>
</reference>
<evidence type="ECO:0000256" key="9">
    <source>
        <dbReference type="ARBA" id="ARBA00022691"/>
    </source>
</evidence>
<dbReference type="SUPFAM" id="SSF75217">
    <property type="entry name" value="alpha/beta knot"/>
    <property type="match status" value="1"/>
</dbReference>
<dbReference type="GO" id="GO:0070475">
    <property type="term" value="P:rRNA base methylation"/>
    <property type="evidence" value="ECO:0007669"/>
    <property type="project" value="TreeGrafter"/>
</dbReference>
<evidence type="ECO:0000313" key="15">
    <source>
        <dbReference type="Proteomes" id="UP000290365"/>
    </source>
</evidence>
<dbReference type="Gene3D" id="3.40.1280.10">
    <property type="match status" value="1"/>
</dbReference>
<evidence type="ECO:0000259" key="13">
    <source>
        <dbReference type="Pfam" id="PF04452"/>
    </source>
</evidence>
<comment type="subcellular location">
    <subcellularLocation>
        <location evidence="1 12">Cytoplasm</location>
    </subcellularLocation>
</comment>
<dbReference type="InterPro" id="IPR006700">
    <property type="entry name" value="RsmE"/>
</dbReference>
<dbReference type="EMBL" id="CP035758">
    <property type="protein sequence ID" value="QBD81366.1"/>
    <property type="molecule type" value="Genomic_DNA"/>
</dbReference>
<dbReference type="InterPro" id="IPR029028">
    <property type="entry name" value="Alpha/beta_knot_MTases"/>
</dbReference>
<keyword evidence="7 12" id="KW-0489">Methyltransferase</keyword>
<dbReference type="NCBIfam" id="TIGR00046">
    <property type="entry name" value="RsmE family RNA methyltransferase"/>
    <property type="match status" value="1"/>
</dbReference>
<dbReference type="InterPro" id="IPR029026">
    <property type="entry name" value="tRNA_m1G_MTases_N"/>
</dbReference>
<keyword evidence="9 12" id="KW-0949">S-adenosyl-L-methionine</keyword>
<dbReference type="InterPro" id="IPR046886">
    <property type="entry name" value="RsmE_MTase_dom"/>
</dbReference>
<keyword evidence="6 12" id="KW-0698">rRNA processing</keyword>
<dbReference type="KEGG" id="kbs:EPA93_37490"/>
<evidence type="ECO:0000256" key="12">
    <source>
        <dbReference type="PIRNR" id="PIRNR015601"/>
    </source>
</evidence>
<evidence type="ECO:0000256" key="3">
    <source>
        <dbReference type="ARBA" id="ARBA00012328"/>
    </source>
</evidence>
<evidence type="ECO:0000256" key="7">
    <source>
        <dbReference type="ARBA" id="ARBA00022603"/>
    </source>
</evidence>
<comment type="function">
    <text evidence="10 12">Specifically methylates the N3 position of the uracil ring of uridine 1498 (m3U1498) in 16S rRNA. Acts on the fully assembled 30S ribosomal subunit.</text>
</comment>
<dbReference type="OrthoDB" id="9815641at2"/>
<dbReference type="NCBIfam" id="NF008692">
    <property type="entry name" value="PRK11713.1-5"/>
    <property type="match status" value="1"/>
</dbReference>
<dbReference type="GO" id="GO:0005737">
    <property type="term" value="C:cytoplasm"/>
    <property type="evidence" value="ECO:0007669"/>
    <property type="project" value="UniProtKB-SubCell"/>
</dbReference>
<evidence type="ECO:0000256" key="8">
    <source>
        <dbReference type="ARBA" id="ARBA00022679"/>
    </source>
</evidence>
<dbReference type="SUPFAM" id="SSF88697">
    <property type="entry name" value="PUA domain-like"/>
    <property type="match status" value="1"/>
</dbReference>
<evidence type="ECO:0000256" key="1">
    <source>
        <dbReference type="ARBA" id="ARBA00004496"/>
    </source>
</evidence>
<dbReference type="Pfam" id="PF04452">
    <property type="entry name" value="Methyltrans_RNA"/>
    <property type="match status" value="1"/>
</dbReference>